<reference evidence="2" key="3">
    <citation type="journal article" date="2017" name="Nature">
        <title>Genome sequence of the progenitor of the wheat D genome Aegilops tauschii.</title>
        <authorList>
            <person name="Luo M.C."/>
            <person name="Gu Y.Q."/>
            <person name="Puiu D."/>
            <person name="Wang H."/>
            <person name="Twardziok S.O."/>
            <person name="Deal K.R."/>
            <person name="Huo N."/>
            <person name="Zhu T."/>
            <person name="Wang L."/>
            <person name="Wang Y."/>
            <person name="McGuire P.E."/>
            <person name="Liu S."/>
            <person name="Long H."/>
            <person name="Ramasamy R.K."/>
            <person name="Rodriguez J.C."/>
            <person name="Van S.L."/>
            <person name="Yuan L."/>
            <person name="Wang Z."/>
            <person name="Xia Z."/>
            <person name="Xiao L."/>
            <person name="Anderson O.D."/>
            <person name="Ouyang S."/>
            <person name="Liang Y."/>
            <person name="Zimin A.V."/>
            <person name="Pertea G."/>
            <person name="Qi P."/>
            <person name="Bennetzen J.L."/>
            <person name="Dai X."/>
            <person name="Dawson M.W."/>
            <person name="Muller H.G."/>
            <person name="Kugler K."/>
            <person name="Rivarola-Duarte L."/>
            <person name="Spannagl M."/>
            <person name="Mayer K.F.X."/>
            <person name="Lu F.H."/>
            <person name="Bevan M.W."/>
            <person name="Leroy P."/>
            <person name="Li P."/>
            <person name="You F.M."/>
            <person name="Sun Q."/>
            <person name="Liu Z."/>
            <person name="Lyons E."/>
            <person name="Wicker T."/>
            <person name="Salzberg S.L."/>
            <person name="Devos K.M."/>
            <person name="Dvorak J."/>
        </authorList>
    </citation>
    <scope>NUCLEOTIDE SEQUENCE [LARGE SCALE GENOMIC DNA]</scope>
    <source>
        <strain evidence="2">cv. AL8/78</strain>
    </source>
</reference>
<dbReference type="Gramene" id="AET2Gv20438700.8">
    <property type="protein sequence ID" value="AET2Gv20438700.8"/>
    <property type="gene ID" value="AET2Gv20438700"/>
</dbReference>
<dbReference type="AlphaFoldDB" id="A0A453BBA6"/>
<reference evidence="2" key="5">
    <citation type="journal article" date="2021" name="G3 (Bethesda)">
        <title>Aegilops tauschii genome assembly Aet v5.0 features greater sequence contiguity and improved annotation.</title>
        <authorList>
            <person name="Wang L."/>
            <person name="Zhu T."/>
            <person name="Rodriguez J.C."/>
            <person name="Deal K.R."/>
            <person name="Dubcovsky J."/>
            <person name="McGuire P.E."/>
            <person name="Lux T."/>
            <person name="Spannagl M."/>
            <person name="Mayer K.F.X."/>
            <person name="Baldrich P."/>
            <person name="Meyers B.C."/>
            <person name="Huo N."/>
            <person name="Gu Y.Q."/>
            <person name="Zhou H."/>
            <person name="Devos K.M."/>
            <person name="Bennetzen J.L."/>
            <person name="Unver T."/>
            <person name="Budak H."/>
            <person name="Gulick P.J."/>
            <person name="Galiba G."/>
            <person name="Kalapos B."/>
            <person name="Nelson D.R."/>
            <person name="Li P."/>
            <person name="You F.M."/>
            <person name="Luo M.C."/>
            <person name="Dvorak J."/>
        </authorList>
    </citation>
    <scope>NUCLEOTIDE SEQUENCE [LARGE SCALE GENOMIC DNA]</scope>
    <source>
        <strain evidence="2">cv. AL8/78</strain>
    </source>
</reference>
<organism evidence="2 3">
    <name type="scientific">Aegilops tauschii subsp. strangulata</name>
    <name type="common">Goatgrass</name>
    <dbReference type="NCBI Taxonomy" id="200361"/>
    <lineage>
        <taxon>Eukaryota</taxon>
        <taxon>Viridiplantae</taxon>
        <taxon>Streptophyta</taxon>
        <taxon>Embryophyta</taxon>
        <taxon>Tracheophyta</taxon>
        <taxon>Spermatophyta</taxon>
        <taxon>Magnoliopsida</taxon>
        <taxon>Liliopsida</taxon>
        <taxon>Poales</taxon>
        <taxon>Poaceae</taxon>
        <taxon>BOP clade</taxon>
        <taxon>Pooideae</taxon>
        <taxon>Triticodae</taxon>
        <taxon>Triticeae</taxon>
        <taxon>Triticinae</taxon>
        <taxon>Aegilops</taxon>
    </lineage>
</organism>
<reference evidence="2" key="4">
    <citation type="submission" date="2019-03" db="UniProtKB">
        <authorList>
            <consortium name="EnsemblPlants"/>
        </authorList>
    </citation>
    <scope>IDENTIFICATION</scope>
</reference>
<proteinExistence type="predicted"/>
<reference evidence="3" key="1">
    <citation type="journal article" date="2014" name="Science">
        <title>Ancient hybridizations among the ancestral genomes of bread wheat.</title>
        <authorList>
            <consortium name="International Wheat Genome Sequencing Consortium,"/>
            <person name="Marcussen T."/>
            <person name="Sandve S.R."/>
            <person name="Heier L."/>
            <person name="Spannagl M."/>
            <person name="Pfeifer M."/>
            <person name="Jakobsen K.S."/>
            <person name="Wulff B.B."/>
            <person name="Steuernagel B."/>
            <person name="Mayer K.F."/>
            <person name="Olsen O.A."/>
        </authorList>
    </citation>
    <scope>NUCLEOTIDE SEQUENCE [LARGE SCALE GENOMIC DNA]</scope>
    <source>
        <strain evidence="3">cv. AL8/78</strain>
    </source>
</reference>
<evidence type="ECO:0000313" key="3">
    <source>
        <dbReference type="Proteomes" id="UP000015105"/>
    </source>
</evidence>
<evidence type="ECO:0000256" key="1">
    <source>
        <dbReference type="SAM" id="Phobius"/>
    </source>
</evidence>
<dbReference type="EnsemblPlants" id="AET2Gv20438700.8">
    <property type="protein sequence ID" value="AET2Gv20438700.8"/>
    <property type="gene ID" value="AET2Gv20438700"/>
</dbReference>
<sequence length="89" mass="10245">MLHYIYDVFVKCDGSDTLFSSDANVACRENNNSDTILFLSEMSLSHVWFSPLYYFHCTNIFFVGFLGITAEWSKTICSTIFCCGQHYIN</sequence>
<evidence type="ECO:0000313" key="2">
    <source>
        <dbReference type="EnsemblPlants" id="AET2Gv20438700.8"/>
    </source>
</evidence>
<name>A0A453BBA6_AEGTS</name>
<keyword evidence="1" id="KW-0812">Transmembrane</keyword>
<keyword evidence="3" id="KW-1185">Reference proteome</keyword>
<feature type="transmembrane region" description="Helical" evidence="1">
    <location>
        <begin position="52"/>
        <end position="70"/>
    </location>
</feature>
<dbReference type="Proteomes" id="UP000015105">
    <property type="component" value="Chromosome 2D"/>
</dbReference>
<protein>
    <submittedName>
        <fullName evidence="2">Uncharacterized protein</fullName>
    </submittedName>
</protein>
<accession>A0A453BBA6</accession>
<keyword evidence="1" id="KW-1133">Transmembrane helix</keyword>
<keyword evidence="1" id="KW-0472">Membrane</keyword>
<reference evidence="3" key="2">
    <citation type="journal article" date="2017" name="Nat. Plants">
        <title>The Aegilops tauschii genome reveals multiple impacts of transposons.</title>
        <authorList>
            <person name="Zhao G."/>
            <person name="Zou C."/>
            <person name="Li K."/>
            <person name="Wang K."/>
            <person name="Li T."/>
            <person name="Gao L."/>
            <person name="Zhang X."/>
            <person name="Wang H."/>
            <person name="Yang Z."/>
            <person name="Liu X."/>
            <person name="Jiang W."/>
            <person name="Mao L."/>
            <person name="Kong X."/>
            <person name="Jiao Y."/>
            <person name="Jia J."/>
        </authorList>
    </citation>
    <scope>NUCLEOTIDE SEQUENCE [LARGE SCALE GENOMIC DNA]</scope>
    <source>
        <strain evidence="3">cv. AL8/78</strain>
    </source>
</reference>